<accession>A0A4T0WV15</accession>
<dbReference type="PANTHER" id="PTHR13228:SF3">
    <property type="entry name" value="CONSERVED OLIGOMERIC GOLGI COMPLEX SUBUNIT 5"/>
    <property type="match status" value="1"/>
</dbReference>
<dbReference type="InterPro" id="IPR019465">
    <property type="entry name" value="Cog5"/>
</dbReference>
<dbReference type="InterPro" id="IPR049176">
    <property type="entry name" value="COG5_N"/>
</dbReference>
<dbReference type="EMBL" id="SELW01000668">
    <property type="protein sequence ID" value="TID13888.1"/>
    <property type="molecule type" value="Genomic_DNA"/>
</dbReference>
<feature type="domain" description="Conserved oligomeric Golgi complex subunit 5 N-terminal" evidence="1">
    <location>
        <begin position="12"/>
        <end position="141"/>
    </location>
</feature>
<dbReference type="GO" id="GO:0006891">
    <property type="term" value="P:intra-Golgi vesicle-mediated transport"/>
    <property type="evidence" value="ECO:0007669"/>
    <property type="project" value="InterPro"/>
</dbReference>
<dbReference type="Proteomes" id="UP000307173">
    <property type="component" value="Unassembled WGS sequence"/>
</dbReference>
<evidence type="ECO:0000313" key="2">
    <source>
        <dbReference type="EMBL" id="TID13888.1"/>
    </source>
</evidence>
<dbReference type="Pfam" id="PF10392">
    <property type="entry name" value="COG5_N"/>
    <property type="match status" value="1"/>
</dbReference>
<comment type="caution">
    <text evidence="2">The sequence shown here is derived from an EMBL/GenBank/DDBJ whole genome shotgun (WGS) entry which is preliminary data.</text>
</comment>
<protein>
    <recommendedName>
        <fullName evidence="1">Conserved oligomeric Golgi complex subunit 5 N-terminal domain-containing protein</fullName>
    </recommendedName>
</protein>
<organism evidence="2 3">
    <name type="scientific">Pichia inconspicua</name>
    <dbReference type="NCBI Taxonomy" id="52247"/>
    <lineage>
        <taxon>Eukaryota</taxon>
        <taxon>Fungi</taxon>
        <taxon>Dikarya</taxon>
        <taxon>Ascomycota</taxon>
        <taxon>Saccharomycotina</taxon>
        <taxon>Pichiomycetes</taxon>
        <taxon>Pichiales</taxon>
        <taxon>Pichiaceae</taxon>
        <taxon>Pichia</taxon>
    </lineage>
</organism>
<proteinExistence type="predicted"/>
<name>A0A4T0WV15_9ASCO</name>
<dbReference type="OrthoDB" id="18786at2759"/>
<gene>
    <name evidence="2" type="ORF">CANINC_004836</name>
</gene>
<evidence type="ECO:0000313" key="3">
    <source>
        <dbReference type="Proteomes" id="UP000307173"/>
    </source>
</evidence>
<reference evidence="2 3" key="1">
    <citation type="journal article" date="2019" name="Front. Genet.">
        <title>Whole-Genome Sequencing of the Opportunistic Yeast Pathogen Candida inconspicua Uncovers Its Hybrid Origin.</title>
        <authorList>
            <person name="Mixao V."/>
            <person name="Hansen A.P."/>
            <person name="Saus E."/>
            <person name="Boekhout T."/>
            <person name="Lass-Florl C."/>
            <person name="Gabaldon T."/>
        </authorList>
    </citation>
    <scope>NUCLEOTIDE SEQUENCE [LARGE SCALE GENOMIC DNA]</scope>
    <source>
        <strain evidence="2 3">CBS 180</strain>
    </source>
</reference>
<dbReference type="PANTHER" id="PTHR13228">
    <property type="entry name" value="CONSERVED OLIGOMERIC GOLGI COMPLEX COMPONENT 5"/>
    <property type="match status" value="1"/>
</dbReference>
<dbReference type="STRING" id="52247.A0A4T0WV15"/>
<sequence>MKSAINDEYEIYEESEFNAAEIANKLLLETNYPQDTKLDLETSNKKLGFCSSDLNIKIENLVKSNTKPFIDEVDQVEKLKDEVASVKPSMEQLKLSYDRLDNEIVKPYNECVKLQDALKKLNQTNKILRNLSYIMYIINKIEEIDKSENSLNSKPLRKLSELCSLLADFTEFSKTVELKSIKIVRDYIDFTKILSKNCENIVNIQIKNLTKDLPSEKHVKNLISSVNSLTKMGVFKSEKLEKVKSQVFSECLKSSISIILKNLNSTKNLPTYIRNLDKSVKLLVQIGCSADEFWKELAVGIEPGVKETVNRGGPIVKNLKLIKNDLETEIKDVVGKTSGKLETTMMINSLTNFEKRR</sequence>
<dbReference type="AlphaFoldDB" id="A0A4T0WV15"/>
<dbReference type="GO" id="GO:0017119">
    <property type="term" value="C:Golgi transport complex"/>
    <property type="evidence" value="ECO:0007669"/>
    <property type="project" value="InterPro"/>
</dbReference>
<keyword evidence="3" id="KW-1185">Reference proteome</keyword>
<evidence type="ECO:0000259" key="1">
    <source>
        <dbReference type="Pfam" id="PF10392"/>
    </source>
</evidence>